<evidence type="ECO:0000256" key="1">
    <source>
        <dbReference type="SAM" id="MobiDB-lite"/>
    </source>
</evidence>
<sequence>MRRAGDPSQRRQERMRGRFQAKVGCDLAALPASETKGLQNMLPCRAAGGIPRNGIFSPLTPLSGSRVSVSTRSGPPSRRSITGVRRDLSDI</sequence>
<proteinExistence type="predicted"/>
<keyword evidence="3" id="KW-1185">Reference proteome</keyword>
<gene>
    <name evidence="2" type="ORF">AAFF_G00275100</name>
</gene>
<evidence type="ECO:0000313" key="2">
    <source>
        <dbReference type="EMBL" id="KAJ8407653.1"/>
    </source>
</evidence>
<dbReference type="EMBL" id="JAINUG010000038">
    <property type="protein sequence ID" value="KAJ8407653.1"/>
    <property type="molecule type" value="Genomic_DNA"/>
</dbReference>
<organism evidence="2 3">
    <name type="scientific">Aldrovandia affinis</name>
    <dbReference type="NCBI Taxonomy" id="143900"/>
    <lineage>
        <taxon>Eukaryota</taxon>
        <taxon>Metazoa</taxon>
        <taxon>Chordata</taxon>
        <taxon>Craniata</taxon>
        <taxon>Vertebrata</taxon>
        <taxon>Euteleostomi</taxon>
        <taxon>Actinopterygii</taxon>
        <taxon>Neopterygii</taxon>
        <taxon>Teleostei</taxon>
        <taxon>Notacanthiformes</taxon>
        <taxon>Halosauridae</taxon>
        <taxon>Aldrovandia</taxon>
    </lineage>
</organism>
<protein>
    <submittedName>
        <fullName evidence="2">Uncharacterized protein</fullName>
    </submittedName>
</protein>
<name>A0AAD7WSR6_9TELE</name>
<feature type="region of interest" description="Disordered" evidence="1">
    <location>
        <begin position="63"/>
        <end position="91"/>
    </location>
</feature>
<dbReference type="Proteomes" id="UP001221898">
    <property type="component" value="Unassembled WGS sequence"/>
</dbReference>
<reference evidence="2" key="1">
    <citation type="journal article" date="2023" name="Science">
        <title>Genome structures resolve the early diversification of teleost fishes.</title>
        <authorList>
            <person name="Parey E."/>
            <person name="Louis A."/>
            <person name="Montfort J."/>
            <person name="Bouchez O."/>
            <person name="Roques C."/>
            <person name="Iampietro C."/>
            <person name="Lluch J."/>
            <person name="Castinel A."/>
            <person name="Donnadieu C."/>
            <person name="Desvignes T."/>
            <person name="Floi Bucao C."/>
            <person name="Jouanno E."/>
            <person name="Wen M."/>
            <person name="Mejri S."/>
            <person name="Dirks R."/>
            <person name="Jansen H."/>
            <person name="Henkel C."/>
            <person name="Chen W.J."/>
            <person name="Zahm M."/>
            <person name="Cabau C."/>
            <person name="Klopp C."/>
            <person name="Thompson A.W."/>
            <person name="Robinson-Rechavi M."/>
            <person name="Braasch I."/>
            <person name="Lecointre G."/>
            <person name="Bobe J."/>
            <person name="Postlethwait J.H."/>
            <person name="Berthelot C."/>
            <person name="Roest Crollius H."/>
            <person name="Guiguen Y."/>
        </authorList>
    </citation>
    <scope>NUCLEOTIDE SEQUENCE</scope>
    <source>
        <strain evidence="2">NC1722</strain>
    </source>
</reference>
<accession>A0AAD7WSR6</accession>
<comment type="caution">
    <text evidence="2">The sequence shown here is derived from an EMBL/GenBank/DDBJ whole genome shotgun (WGS) entry which is preliminary data.</text>
</comment>
<dbReference type="AlphaFoldDB" id="A0AAD7WSR6"/>
<evidence type="ECO:0000313" key="3">
    <source>
        <dbReference type="Proteomes" id="UP001221898"/>
    </source>
</evidence>
<feature type="compositionally biased region" description="Low complexity" evidence="1">
    <location>
        <begin position="63"/>
        <end position="80"/>
    </location>
</feature>